<accession>A0A8S5P3T3</accession>
<protein>
    <submittedName>
        <fullName evidence="1">Uncharacterized protein</fullName>
    </submittedName>
</protein>
<organism evidence="1">
    <name type="scientific">Siphoviridae sp. ctitf6</name>
    <dbReference type="NCBI Taxonomy" id="2825627"/>
    <lineage>
        <taxon>Viruses</taxon>
        <taxon>Duplodnaviria</taxon>
        <taxon>Heunggongvirae</taxon>
        <taxon>Uroviricota</taxon>
        <taxon>Caudoviricetes</taxon>
    </lineage>
</organism>
<name>A0A8S5P3T3_9CAUD</name>
<evidence type="ECO:0000313" key="1">
    <source>
        <dbReference type="EMBL" id="DAE00868.1"/>
    </source>
</evidence>
<reference evidence="1" key="1">
    <citation type="journal article" date="2021" name="Proc. Natl. Acad. Sci. U.S.A.">
        <title>A Catalog of Tens of Thousands of Viruses from Human Metagenomes Reveals Hidden Associations with Chronic Diseases.</title>
        <authorList>
            <person name="Tisza M.J."/>
            <person name="Buck C.B."/>
        </authorList>
    </citation>
    <scope>NUCLEOTIDE SEQUENCE</scope>
    <source>
        <strain evidence="1">Ctitf6</strain>
    </source>
</reference>
<proteinExistence type="predicted"/>
<dbReference type="EMBL" id="BK015313">
    <property type="protein sequence ID" value="DAE00868.1"/>
    <property type="molecule type" value="Genomic_DNA"/>
</dbReference>
<sequence>MPASRITCTGQRDGVPLSIIIWATVRGSSWPLSLNRNWRTKKRKGGACYEPCN</sequence>